<accession>A0A4P7LHJ0</accession>
<evidence type="ECO:0000313" key="3">
    <source>
        <dbReference type="Proteomes" id="UP000295294"/>
    </source>
</evidence>
<dbReference type="Proteomes" id="UP000295294">
    <property type="component" value="Plasmid unnamed1"/>
</dbReference>
<evidence type="ECO:0000313" key="2">
    <source>
        <dbReference type="EMBL" id="QBY55255.1"/>
    </source>
</evidence>
<dbReference type="AlphaFoldDB" id="A0A4P7LHJ0"/>
<gene>
    <name evidence="2" type="ORF">E0W60_29585</name>
</gene>
<sequence>MDYQGTALLSLTTKRPPDAERGVGLVHVTVTLPENIAKEIKLSEDGSRPALDPKEAANLLWNTPVAAYLNGRSDAWLSVPGVRLLLPGLEALAKADSGQWPHDQANLKSFLAAAAPGGPTVAAWSAELERGGTTALLNDLLLIFKYAALHRTRPLDIVAGLYRLAVAATTQSNAPANREQLVTWLTAPFVVPRVFVARPTEAPRKPPAPGGGGSGGGRPGPRFPAVSFETASGREILRRLEDEIANLERGARASALTEALRAEGIRDSAVLARLTRVLDSAAMGPRPAGTERSWHPPRRAGITRTYIGGYPVLVDLSEFERRTTIYRRALAEHLTTALPANLRDRLTRLGTSIDMLVELPMVMANAAQLPSYLEPAGRSDLLVVRQTTTGYRQSEIAYLENILVGETRLREHTQRLMTRRELFEQVIKEEEETHDLQVTDRAELSREISDVIKEDLRAEGSIQVTSRGPTKVVASASASYSRSTEEAAKIAEEYSRETVERAVKRTMERVTREVRSVIEEEITELNRHGFTRDTTAPDHISGIYQYLERVSRAKIFCYGERELYDLLIPEPAALIWQMAVSRVEMHNPLQRPDAELFESLTLANIADKRAEVIRAYQVSDLPDFPEEHKQVSMAISNTGSGGSAKHAQNKDLQIPEGYVAVDGSFVLSVEVEDSNSKPNGGWIAGNLVNTWIINNLTDNKGKAAEDFTFVTPQPGPSIAAAFNADNFTSIVGAITLNLELTEDARRDWAIEAYARVSARYEQLRLEYEQTIIQLTSTQQAESTKLPEGSRLELQRMVRFELQRSAIDIMRNAPVDFALMGEYDFSQADGSLSSHPTVDTDAVRTSEPEIRFLQQAFEWEHMVWVLYPYFWGRRQQWDRTVVQTHPDPDFAAFLNAGAARVQISVRPGFENAVKHYMETGEVYGGLGLPKIGDPNYVSFIDEQMTSLGGPGEEIAWPPDSPKEWTVLAPTPLVLARSVTKPQLPTWDPQTGEEV</sequence>
<feature type="compositionally biased region" description="Gly residues" evidence="1">
    <location>
        <begin position="210"/>
        <end position="219"/>
    </location>
</feature>
<keyword evidence="2" id="KW-0614">Plasmid</keyword>
<name>A0A4P7LHJ0_9BURK</name>
<evidence type="ECO:0000256" key="1">
    <source>
        <dbReference type="SAM" id="MobiDB-lite"/>
    </source>
</evidence>
<dbReference type="RefSeq" id="WP_135706531.1">
    <property type="nucleotide sequence ID" value="NZ_CP038636.1"/>
</dbReference>
<dbReference type="KEGG" id="cox:E0W60_29585"/>
<proteinExistence type="predicted"/>
<organism evidence="2 3">
    <name type="scientific">Cupriavidus oxalaticus</name>
    <dbReference type="NCBI Taxonomy" id="96344"/>
    <lineage>
        <taxon>Bacteria</taxon>
        <taxon>Pseudomonadati</taxon>
        <taxon>Pseudomonadota</taxon>
        <taxon>Betaproteobacteria</taxon>
        <taxon>Burkholderiales</taxon>
        <taxon>Burkholderiaceae</taxon>
        <taxon>Cupriavidus</taxon>
    </lineage>
</organism>
<feature type="region of interest" description="Disordered" evidence="1">
    <location>
        <begin position="200"/>
        <end position="224"/>
    </location>
</feature>
<protein>
    <submittedName>
        <fullName evidence="2">Uncharacterized protein</fullName>
    </submittedName>
</protein>
<dbReference type="EMBL" id="CP038636">
    <property type="protein sequence ID" value="QBY55255.1"/>
    <property type="molecule type" value="Genomic_DNA"/>
</dbReference>
<dbReference type="OrthoDB" id="8563833at2"/>
<reference evidence="2 3" key="1">
    <citation type="submission" date="2019-03" db="EMBL/GenBank/DDBJ databases">
        <title>Efficiently degradation of phenoxyalkanoic acid herbicides by Cupriavidus oxalaticus strain X32.</title>
        <authorList>
            <person name="Sheng X."/>
        </authorList>
    </citation>
    <scope>NUCLEOTIDE SEQUENCE [LARGE SCALE GENOMIC DNA]</scope>
    <source>
        <strain evidence="2 3">X32</strain>
        <plasmid evidence="2 3">unnamed1</plasmid>
    </source>
</reference>
<geneLocation type="plasmid" evidence="2">
    <name>unnamed1</name>
</geneLocation>